<comment type="caution">
    <text evidence="1">The sequence shown here is derived from an EMBL/GenBank/DDBJ whole genome shotgun (WGS) entry which is preliminary data.</text>
</comment>
<protein>
    <submittedName>
        <fullName evidence="1">Uncharacterized protein</fullName>
    </submittedName>
</protein>
<accession>A0AAE3A6S4</accession>
<evidence type="ECO:0000313" key="2">
    <source>
        <dbReference type="Proteomes" id="UP001198220"/>
    </source>
</evidence>
<dbReference type="AlphaFoldDB" id="A0AAE3A6S4"/>
<dbReference type="Proteomes" id="UP001198220">
    <property type="component" value="Unassembled WGS sequence"/>
</dbReference>
<organism evidence="1 2">
    <name type="scientific">Hominiventricola filiformis</name>
    <dbReference type="NCBI Taxonomy" id="2885352"/>
    <lineage>
        <taxon>Bacteria</taxon>
        <taxon>Bacillati</taxon>
        <taxon>Bacillota</taxon>
        <taxon>Clostridia</taxon>
        <taxon>Lachnospirales</taxon>
        <taxon>Lachnospiraceae</taxon>
        <taxon>Hominiventricola</taxon>
    </lineage>
</organism>
<reference evidence="1 2" key="1">
    <citation type="submission" date="2021-10" db="EMBL/GenBank/DDBJ databases">
        <title>Anaerobic single-cell dispensing facilitates the cultivation of human gut bacteria.</title>
        <authorList>
            <person name="Afrizal A."/>
        </authorList>
    </citation>
    <scope>NUCLEOTIDE SEQUENCE [LARGE SCALE GENOMIC DNA]</scope>
    <source>
        <strain evidence="1 2">CLA-AA-H276</strain>
    </source>
</reference>
<name>A0AAE3A6S4_9FIRM</name>
<keyword evidence="2" id="KW-1185">Reference proteome</keyword>
<dbReference type="RefSeq" id="WP_227094308.1">
    <property type="nucleotide sequence ID" value="NZ_JAJEPS010000001.1"/>
</dbReference>
<gene>
    <name evidence="1" type="ORF">LKD36_02295</name>
</gene>
<dbReference type="EMBL" id="JAJEPS010000001">
    <property type="protein sequence ID" value="MCC2125005.1"/>
    <property type="molecule type" value="Genomic_DNA"/>
</dbReference>
<evidence type="ECO:0000313" key="1">
    <source>
        <dbReference type="EMBL" id="MCC2125005.1"/>
    </source>
</evidence>
<proteinExistence type="predicted"/>
<sequence>MSADNFPYVEGQPAEIYFDGKWHRGKIIAGYRFRDGIVTVQTEDGQKIWCGESRKELYRAL</sequence>